<accession>A0A6A7A7M1</accession>
<evidence type="ECO:0000256" key="1">
    <source>
        <dbReference type="SAM" id="MobiDB-lite"/>
    </source>
</evidence>
<feature type="compositionally biased region" description="Polar residues" evidence="1">
    <location>
        <begin position="86"/>
        <end position="98"/>
    </location>
</feature>
<evidence type="ECO:0000313" key="2">
    <source>
        <dbReference type="EMBL" id="KAF2828687.1"/>
    </source>
</evidence>
<evidence type="ECO:0000313" key="3">
    <source>
        <dbReference type="Proteomes" id="UP000799424"/>
    </source>
</evidence>
<protein>
    <submittedName>
        <fullName evidence="2">Uncharacterized protein</fullName>
    </submittedName>
</protein>
<organism evidence="2 3">
    <name type="scientific">Ophiobolus disseminans</name>
    <dbReference type="NCBI Taxonomy" id="1469910"/>
    <lineage>
        <taxon>Eukaryota</taxon>
        <taxon>Fungi</taxon>
        <taxon>Dikarya</taxon>
        <taxon>Ascomycota</taxon>
        <taxon>Pezizomycotina</taxon>
        <taxon>Dothideomycetes</taxon>
        <taxon>Pleosporomycetidae</taxon>
        <taxon>Pleosporales</taxon>
        <taxon>Pleosporineae</taxon>
        <taxon>Phaeosphaeriaceae</taxon>
        <taxon>Ophiobolus</taxon>
    </lineage>
</organism>
<proteinExistence type="predicted"/>
<dbReference type="EMBL" id="MU006222">
    <property type="protein sequence ID" value="KAF2828687.1"/>
    <property type="molecule type" value="Genomic_DNA"/>
</dbReference>
<feature type="compositionally biased region" description="Low complexity" evidence="1">
    <location>
        <begin position="186"/>
        <end position="200"/>
    </location>
</feature>
<feature type="region of interest" description="Disordered" evidence="1">
    <location>
        <begin position="1"/>
        <end position="101"/>
    </location>
</feature>
<feature type="compositionally biased region" description="Polar residues" evidence="1">
    <location>
        <begin position="41"/>
        <end position="67"/>
    </location>
</feature>
<feature type="compositionally biased region" description="Polar residues" evidence="1">
    <location>
        <begin position="1"/>
        <end position="21"/>
    </location>
</feature>
<feature type="region of interest" description="Disordered" evidence="1">
    <location>
        <begin position="181"/>
        <end position="223"/>
    </location>
</feature>
<dbReference type="AlphaFoldDB" id="A0A6A7A7M1"/>
<reference evidence="2" key="1">
    <citation type="journal article" date="2020" name="Stud. Mycol.">
        <title>101 Dothideomycetes genomes: a test case for predicting lifestyles and emergence of pathogens.</title>
        <authorList>
            <person name="Haridas S."/>
            <person name="Albert R."/>
            <person name="Binder M."/>
            <person name="Bloem J."/>
            <person name="Labutti K."/>
            <person name="Salamov A."/>
            <person name="Andreopoulos B."/>
            <person name="Baker S."/>
            <person name="Barry K."/>
            <person name="Bills G."/>
            <person name="Bluhm B."/>
            <person name="Cannon C."/>
            <person name="Castanera R."/>
            <person name="Culley D."/>
            <person name="Daum C."/>
            <person name="Ezra D."/>
            <person name="Gonzalez J."/>
            <person name="Henrissat B."/>
            <person name="Kuo A."/>
            <person name="Liang C."/>
            <person name="Lipzen A."/>
            <person name="Lutzoni F."/>
            <person name="Magnuson J."/>
            <person name="Mondo S."/>
            <person name="Nolan M."/>
            <person name="Ohm R."/>
            <person name="Pangilinan J."/>
            <person name="Park H.-J."/>
            <person name="Ramirez L."/>
            <person name="Alfaro M."/>
            <person name="Sun H."/>
            <person name="Tritt A."/>
            <person name="Yoshinaga Y."/>
            <person name="Zwiers L.-H."/>
            <person name="Turgeon B."/>
            <person name="Goodwin S."/>
            <person name="Spatafora J."/>
            <person name="Crous P."/>
            <person name="Grigoriev I."/>
        </authorList>
    </citation>
    <scope>NUCLEOTIDE SEQUENCE</scope>
    <source>
        <strain evidence="2">CBS 113818</strain>
    </source>
</reference>
<keyword evidence="3" id="KW-1185">Reference proteome</keyword>
<sequence length="305" mass="32653">MSGKLSASGTAGPESPTQLLSQDRETPILNSAVPDAPQMAAASSSGEHRSASTQRTRPQPLSWSNGHASPDLTPREASVLGDRDPCSSQDQRPSLSQRVRTRLSLSRIRSISLTASACVSSVQETVSSLRDDALANPGPPLNQDQKIVSLRGADPETCPLAETRASSVYSNDEWDLSYYEEPRVEPPTSSESSTTAPPRADVARRAQSTGRQEIAYPPPESSGYCTASWDASGALHSRSLSTGARPYRRPATRLIVMVKRGSGVIPGNPSALENVRKRYKLPPYGESQVERAPTPPVSHVPIVGF</sequence>
<name>A0A6A7A7M1_9PLEO</name>
<gene>
    <name evidence="2" type="ORF">CC86DRAFT_368849</name>
</gene>
<dbReference type="Proteomes" id="UP000799424">
    <property type="component" value="Unassembled WGS sequence"/>
</dbReference>